<keyword evidence="6 10" id="KW-0143">Chaperone</keyword>
<dbReference type="Gene3D" id="2.30.22.10">
    <property type="entry name" value="Head domain of nucleotide exchange factor GrpE"/>
    <property type="match status" value="1"/>
</dbReference>
<evidence type="ECO:0000256" key="12">
    <source>
        <dbReference type="RuleBase" id="RU004478"/>
    </source>
</evidence>
<evidence type="ECO:0000256" key="7">
    <source>
        <dbReference type="ARBA" id="ARBA00053401"/>
    </source>
</evidence>
<evidence type="ECO:0000256" key="13">
    <source>
        <dbReference type="SAM" id="Coils"/>
    </source>
</evidence>
<protein>
    <recommendedName>
        <fullName evidence="8 10">Protein GrpE</fullName>
    </recommendedName>
    <alternativeName>
        <fullName evidence="9 10">HSP-70 cofactor</fullName>
    </alternativeName>
</protein>
<evidence type="ECO:0000313" key="14">
    <source>
        <dbReference type="EMBL" id="MBS2962148.1"/>
    </source>
</evidence>
<evidence type="ECO:0000256" key="2">
    <source>
        <dbReference type="ARBA" id="ARBA00009054"/>
    </source>
</evidence>
<evidence type="ECO:0000256" key="4">
    <source>
        <dbReference type="ARBA" id="ARBA00022490"/>
    </source>
</evidence>
<dbReference type="PANTHER" id="PTHR21237:SF23">
    <property type="entry name" value="GRPE PROTEIN HOMOLOG, MITOCHONDRIAL"/>
    <property type="match status" value="1"/>
</dbReference>
<dbReference type="SUPFAM" id="SSF58014">
    <property type="entry name" value="Coiled-coil domain of nucleotide exchange factor GrpE"/>
    <property type="match status" value="1"/>
</dbReference>
<proteinExistence type="inferred from homology"/>
<reference evidence="14" key="1">
    <citation type="submission" date="2021-04" db="EMBL/GenBank/DDBJ databases">
        <title>Genome based classification of Actinospica acidithermotolerans sp. nov., an actinobacterium isolated from an Indonesian hot spring.</title>
        <authorList>
            <person name="Kusuma A.B."/>
            <person name="Putra K.E."/>
            <person name="Nafisah S."/>
            <person name="Loh J."/>
            <person name="Nouioui I."/>
            <person name="Goodfellow M."/>
        </authorList>
    </citation>
    <scope>NUCLEOTIDE SEQUENCE</scope>
    <source>
        <strain evidence="14">DSM 45618</strain>
    </source>
</reference>
<dbReference type="GO" id="GO:0000774">
    <property type="term" value="F:adenyl-nucleotide exchange factor activity"/>
    <property type="evidence" value="ECO:0007669"/>
    <property type="project" value="InterPro"/>
</dbReference>
<dbReference type="InterPro" id="IPR000740">
    <property type="entry name" value="GrpE"/>
</dbReference>
<evidence type="ECO:0000256" key="9">
    <source>
        <dbReference type="ARBA" id="ARBA00076414"/>
    </source>
</evidence>
<dbReference type="InterPro" id="IPR009012">
    <property type="entry name" value="GrpE_head"/>
</dbReference>
<dbReference type="GO" id="GO:0042803">
    <property type="term" value="F:protein homodimerization activity"/>
    <property type="evidence" value="ECO:0007669"/>
    <property type="project" value="InterPro"/>
</dbReference>
<keyword evidence="13" id="KW-0175">Coiled coil</keyword>
<dbReference type="SUPFAM" id="SSF51064">
    <property type="entry name" value="Head domain of nucleotide exchange factor GrpE"/>
    <property type="match status" value="1"/>
</dbReference>
<dbReference type="PANTHER" id="PTHR21237">
    <property type="entry name" value="GRPE PROTEIN"/>
    <property type="match status" value="1"/>
</dbReference>
<dbReference type="GO" id="GO:0051087">
    <property type="term" value="F:protein-folding chaperone binding"/>
    <property type="evidence" value="ECO:0007669"/>
    <property type="project" value="InterPro"/>
</dbReference>
<dbReference type="EMBL" id="JAGSXH010000007">
    <property type="protein sequence ID" value="MBS2962148.1"/>
    <property type="molecule type" value="Genomic_DNA"/>
</dbReference>
<comment type="similarity">
    <text evidence="2 10 12">Belongs to the GrpE family.</text>
</comment>
<dbReference type="GO" id="GO:0051082">
    <property type="term" value="F:unfolded protein binding"/>
    <property type="evidence" value="ECO:0007669"/>
    <property type="project" value="TreeGrafter"/>
</dbReference>
<evidence type="ECO:0000256" key="11">
    <source>
        <dbReference type="RuleBase" id="RU000639"/>
    </source>
</evidence>
<dbReference type="InterPro" id="IPR013805">
    <property type="entry name" value="GrpE_CC"/>
</dbReference>
<dbReference type="CDD" id="cd00446">
    <property type="entry name" value="GrpE"/>
    <property type="match status" value="1"/>
</dbReference>
<evidence type="ECO:0000256" key="6">
    <source>
        <dbReference type="ARBA" id="ARBA00023186"/>
    </source>
</evidence>
<evidence type="ECO:0000256" key="1">
    <source>
        <dbReference type="ARBA" id="ARBA00004496"/>
    </source>
</evidence>
<dbReference type="GO" id="GO:0005737">
    <property type="term" value="C:cytoplasm"/>
    <property type="evidence" value="ECO:0007669"/>
    <property type="project" value="UniProtKB-SubCell"/>
</dbReference>
<evidence type="ECO:0000256" key="10">
    <source>
        <dbReference type="HAMAP-Rule" id="MF_01151"/>
    </source>
</evidence>
<evidence type="ECO:0000256" key="5">
    <source>
        <dbReference type="ARBA" id="ARBA00023016"/>
    </source>
</evidence>
<accession>A0A8J7WIW8</accession>
<dbReference type="PRINTS" id="PR00773">
    <property type="entry name" value="GRPEPROTEIN"/>
</dbReference>
<keyword evidence="4 10" id="KW-0963">Cytoplasm</keyword>
<comment type="subunit">
    <text evidence="3 10">Homodimer.</text>
</comment>
<dbReference type="Pfam" id="PF01025">
    <property type="entry name" value="GrpE"/>
    <property type="match status" value="1"/>
</dbReference>
<feature type="coiled-coil region" evidence="13">
    <location>
        <begin position="18"/>
        <end position="66"/>
    </location>
</feature>
<keyword evidence="5 10" id="KW-0346">Stress response</keyword>
<dbReference type="FunFam" id="2.30.22.10:FF:000001">
    <property type="entry name" value="Protein GrpE"/>
    <property type="match status" value="1"/>
</dbReference>
<name>A0A8J7WIW8_9ACTN</name>
<keyword evidence="15" id="KW-1185">Reference proteome</keyword>
<evidence type="ECO:0000256" key="8">
    <source>
        <dbReference type="ARBA" id="ARBA00072274"/>
    </source>
</evidence>
<sequence length="176" mass="19238">MNEAIGGEHGDPAANLAVAELLAKLAERTNELQSAQAELGERTADLQRLQAEYVNYRRRVERDRTAVAEMALGKVLTGLLPVLDDIGRAREHGELEGGFRQVAESLENSLAKLGLEQFGATGELFDPNVHEALMHTVSPDVEEDTCVEILQPGYRLGDRILRVARVTVAQPGEPDE</sequence>
<comment type="caution">
    <text evidence="14">The sequence shown here is derived from an EMBL/GenBank/DDBJ whole genome shotgun (WGS) entry which is preliminary data.</text>
</comment>
<organism evidence="14 15">
    <name type="scientific">Actinocrinis puniceicyclus</name>
    <dbReference type="NCBI Taxonomy" id="977794"/>
    <lineage>
        <taxon>Bacteria</taxon>
        <taxon>Bacillati</taxon>
        <taxon>Actinomycetota</taxon>
        <taxon>Actinomycetes</taxon>
        <taxon>Catenulisporales</taxon>
        <taxon>Actinospicaceae</taxon>
        <taxon>Actinocrinis</taxon>
    </lineage>
</organism>
<dbReference type="PROSITE" id="PS01071">
    <property type="entry name" value="GRPE"/>
    <property type="match status" value="1"/>
</dbReference>
<evidence type="ECO:0000313" key="15">
    <source>
        <dbReference type="Proteomes" id="UP000677913"/>
    </source>
</evidence>
<gene>
    <name evidence="10 14" type="primary">grpE</name>
    <name evidence="14" type="ORF">KGA66_03755</name>
</gene>
<dbReference type="AlphaFoldDB" id="A0A8J7WIW8"/>
<dbReference type="GO" id="GO:0006457">
    <property type="term" value="P:protein folding"/>
    <property type="evidence" value="ECO:0007669"/>
    <property type="project" value="InterPro"/>
</dbReference>
<evidence type="ECO:0000256" key="3">
    <source>
        <dbReference type="ARBA" id="ARBA00011738"/>
    </source>
</evidence>
<dbReference type="Gene3D" id="3.90.20.20">
    <property type="match status" value="1"/>
</dbReference>
<comment type="subcellular location">
    <subcellularLocation>
        <location evidence="1 10">Cytoplasm</location>
    </subcellularLocation>
</comment>
<comment type="function">
    <text evidence="7 10 11">Participates actively in the response to hyperosmotic and heat shock by preventing the aggregation of stress-denatured proteins, in association with DnaK and GrpE. It is the nucleotide exchange factor for DnaK and may function as a thermosensor. Unfolded proteins bind initially to DnaJ; upon interaction with the DnaJ-bound protein, DnaK hydrolyzes its bound ATP, resulting in the formation of a stable complex. GrpE releases ADP from DnaK; ATP binding to DnaK triggers the release of the substrate protein, thus completing the reaction cycle. Several rounds of ATP-dependent interactions between DnaJ, DnaK and GrpE are required for fully efficient folding.</text>
</comment>
<dbReference type="Proteomes" id="UP000677913">
    <property type="component" value="Unassembled WGS sequence"/>
</dbReference>
<dbReference type="HAMAP" id="MF_01151">
    <property type="entry name" value="GrpE"/>
    <property type="match status" value="1"/>
</dbReference>